<dbReference type="EMBL" id="JAOYFB010000038">
    <property type="protein sequence ID" value="KAK4025476.1"/>
    <property type="molecule type" value="Genomic_DNA"/>
</dbReference>
<name>A0ABR0AK37_9CRUS</name>
<dbReference type="Proteomes" id="UP001234178">
    <property type="component" value="Unassembled WGS sequence"/>
</dbReference>
<sequence length="75" mass="8578">MCPIRLVSHQKKNASCLKTHVCAKTLDIYLQIESKVQCCMIAQEHTHDKEARRVYVKREENVSLPTIGSMHRNGA</sequence>
<organism evidence="1 2">
    <name type="scientific">Daphnia magna</name>
    <dbReference type="NCBI Taxonomy" id="35525"/>
    <lineage>
        <taxon>Eukaryota</taxon>
        <taxon>Metazoa</taxon>
        <taxon>Ecdysozoa</taxon>
        <taxon>Arthropoda</taxon>
        <taxon>Crustacea</taxon>
        <taxon>Branchiopoda</taxon>
        <taxon>Diplostraca</taxon>
        <taxon>Cladocera</taxon>
        <taxon>Anomopoda</taxon>
        <taxon>Daphniidae</taxon>
        <taxon>Daphnia</taxon>
    </lineage>
</organism>
<protein>
    <submittedName>
        <fullName evidence="1">Uncharacterized protein</fullName>
    </submittedName>
</protein>
<keyword evidence="2" id="KW-1185">Reference proteome</keyword>
<gene>
    <name evidence="1" type="ORF">OUZ56_014543</name>
</gene>
<proteinExistence type="predicted"/>
<evidence type="ECO:0000313" key="2">
    <source>
        <dbReference type="Proteomes" id="UP001234178"/>
    </source>
</evidence>
<comment type="caution">
    <text evidence="1">The sequence shown here is derived from an EMBL/GenBank/DDBJ whole genome shotgun (WGS) entry which is preliminary data.</text>
</comment>
<evidence type="ECO:0000313" key="1">
    <source>
        <dbReference type="EMBL" id="KAK4025476.1"/>
    </source>
</evidence>
<reference evidence="1 2" key="1">
    <citation type="journal article" date="2023" name="Nucleic Acids Res.">
        <title>The hologenome of Daphnia magna reveals possible DNA methylation and microbiome-mediated evolution of the host genome.</title>
        <authorList>
            <person name="Chaturvedi A."/>
            <person name="Li X."/>
            <person name="Dhandapani V."/>
            <person name="Marshall H."/>
            <person name="Kissane S."/>
            <person name="Cuenca-Cambronero M."/>
            <person name="Asole G."/>
            <person name="Calvet F."/>
            <person name="Ruiz-Romero M."/>
            <person name="Marangio P."/>
            <person name="Guigo R."/>
            <person name="Rago D."/>
            <person name="Mirbahai L."/>
            <person name="Eastwood N."/>
            <person name="Colbourne J.K."/>
            <person name="Zhou J."/>
            <person name="Mallon E."/>
            <person name="Orsini L."/>
        </authorList>
    </citation>
    <scope>NUCLEOTIDE SEQUENCE [LARGE SCALE GENOMIC DNA]</scope>
    <source>
        <strain evidence="1">LRV0_1</strain>
    </source>
</reference>
<accession>A0ABR0AK37</accession>